<sequence>MARRGSRAFDKRKGGHAPLILEEDRRSKRRADGISALAHSAYMPSNCKHVQEEPAEARVGFVSS</sequence>
<name>A0AAV1QQY4_9ROSI</name>
<protein>
    <submittedName>
        <fullName evidence="2">Uncharacterized protein</fullName>
    </submittedName>
</protein>
<dbReference type="AlphaFoldDB" id="A0AAV1QQY4"/>
<proteinExistence type="predicted"/>
<reference evidence="2 3" key="1">
    <citation type="submission" date="2024-01" db="EMBL/GenBank/DDBJ databases">
        <authorList>
            <person name="Waweru B."/>
        </authorList>
    </citation>
    <scope>NUCLEOTIDE SEQUENCE [LARGE SCALE GENOMIC DNA]</scope>
</reference>
<dbReference type="Proteomes" id="UP001314170">
    <property type="component" value="Unassembled WGS sequence"/>
</dbReference>
<feature type="region of interest" description="Disordered" evidence="1">
    <location>
        <begin position="1"/>
        <end position="28"/>
    </location>
</feature>
<evidence type="ECO:0000313" key="3">
    <source>
        <dbReference type="Proteomes" id="UP001314170"/>
    </source>
</evidence>
<organism evidence="2 3">
    <name type="scientific">Dovyalis caffra</name>
    <dbReference type="NCBI Taxonomy" id="77055"/>
    <lineage>
        <taxon>Eukaryota</taxon>
        <taxon>Viridiplantae</taxon>
        <taxon>Streptophyta</taxon>
        <taxon>Embryophyta</taxon>
        <taxon>Tracheophyta</taxon>
        <taxon>Spermatophyta</taxon>
        <taxon>Magnoliopsida</taxon>
        <taxon>eudicotyledons</taxon>
        <taxon>Gunneridae</taxon>
        <taxon>Pentapetalae</taxon>
        <taxon>rosids</taxon>
        <taxon>fabids</taxon>
        <taxon>Malpighiales</taxon>
        <taxon>Salicaceae</taxon>
        <taxon>Flacourtieae</taxon>
        <taxon>Dovyalis</taxon>
    </lineage>
</organism>
<evidence type="ECO:0000256" key="1">
    <source>
        <dbReference type="SAM" id="MobiDB-lite"/>
    </source>
</evidence>
<keyword evidence="3" id="KW-1185">Reference proteome</keyword>
<gene>
    <name evidence="2" type="ORF">DCAF_LOCUS1753</name>
</gene>
<evidence type="ECO:0000313" key="2">
    <source>
        <dbReference type="EMBL" id="CAK7324116.1"/>
    </source>
</evidence>
<accession>A0AAV1QQY4</accession>
<dbReference type="EMBL" id="CAWUPB010000246">
    <property type="protein sequence ID" value="CAK7324116.1"/>
    <property type="molecule type" value="Genomic_DNA"/>
</dbReference>
<comment type="caution">
    <text evidence="2">The sequence shown here is derived from an EMBL/GenBank/DDBJ whole genome shotgun (WGS) entry which is preliminary data.</text>
</comment>